<comment type="caution">
    <text evidence="1">The sequence shown here is derived from an EMBL/GenBank/DDBJ whole genome shotgun (WGS) entry which is preliminary data.</text>
</comment>
<accession>A0A8J6JPD8</accession>
<keyword evidence="2" id="KW-1185">Reference proteome</keyword>
<proteinExistence type="predicted"/>
<sequence length="88" mass="9386">MCVHVPDDAGCVQESRTTCMHPSESALIVNGPFQVGQSGESPQRGCPTYTPLSDPIINVIQGLSTRSLILLRMSIYPPSPETNGSAKD</sequence>
<name>A0A8J6JPD8_ELECQ</name>
<reference evidence="1" key="1">
    <citation type="thesis" date="2020" institute="ProQuest LLC" country="789 East Eisenhower Parkway, Ann Arbor, MI, USA">
        <title>Comparative Genomics and Chromosome Evolution.</title>
        <authorList>
            <person name="Mudd A.B."/>
        </authorList>
    </citation>
    <scope>NUCLEOTIDE SEQUENCE</scope>
    <source>
        <strain evidence="1">HN-11 Male</strain>
        <tissue evidence="1">Kidney and liver</tissue>
    </source>
</reference>
<dbReference type="AlphaFoldDB" id="A0A8J6JPD8"/>
<organism evidence="1 2">
    <name type="scientific">Eleutherodactylus coqui</name>
    <name type="common">Puerto Rican coqui</name>
    <dbReference type="NCBI Taxonomy" id="57060"/>
    <lineage>
        <taxon>Eukaryota</taxon>
        <taxon>Metazoa</taxon>
        <taxon>Chordata</taxon>
        <taxon>Craniata</taxon>
        <taxon>Vertebrata</taxon>
        <taxon>Euteleostomi</taxon>
        <taxon>Amphibia</taxon>
        <taxon>Batrachia</taxon>
        <taxon>Anura</taxon>
        <taxon>Neobatrachia</taxon>
        <taxon>Hyloidea</taxon>
        <taxon>Eleutherodactylidae</taxon>
        <taxon>Eleutherodactylinae</taxon>
        <taxon>Eleutherodactylus</taxon>
        <taxon>Eleutherodactylus</taxon>
    </lineage>
</organism>
<gene>
    <name evidence="1" type="ORF">GDO78_020564</name>
</gene>
<evidence type="ECO:0000313" key="2">
    <source>
        <dbReference type="Proteomes" id="UP000770717"/>
    </source>
</evidence>
<protein>
    <submittedName>
        <fullName evidence="1">Uncharacterized protein</fullName>
    </submittedName>
</protein>
<evidence type="ECO:0000313" key="1">
    <source>
        <dbReference type="EMBL" id="KAG9469413.1"/>
    </source>
</evidence>
<dbReference type="Proteomes" id="UP000770717">
    <property type="component" value="Unassembled WGS sequence"/>
</dbReference>
<dbReference type="EMBL" id="WNTK01000529">
    <property type="protein sequence ID" value="KAG9469413.1"/>
    <property type="molecule type" value="Genomic_DNA"/>
</dbReference>